<evidence type="ECO:0000313" key="3">
    <source>
        <dbReference type="EMBL" id="ABQ31008.1"/>
    </source>
</evidence>
<dbReference type="Gene3D" id="3.40.50.2000">
    <property type="entry name" value="Glycogen Phosphorylase B"/>
    <property type="match status" value="2"/>
</dbReference>
<reference evidence="3 4" key="1">
    <citation type="submission" date="2007-05" db="EMBL/GenBank/DDBJ databases">
        <title>Complete sequence of chromosome of Acidiphilium cryptum JF-5.</title>
        <authorList>
            <consortium name="US DOE Joint Genome Institute"/>
            <person name="Copeland A."/>
            <person name="Lucas S."/>
            <person name="Lapidus A."/>
            <person name="Barry K."/>
            <person name="Detter J.C."/>
            <person name="Glavina del Rio T."/>
            <person name="Hammon N."/>
            <person name="Israni S."/>
            <person name="Dalin E."/>
            <person name="Tice H."/>
            <person name="Pitluck S."/>
            <person name="Sims D."/>
            <person name="Brettin T."/>
            <person name="Bruce D."/>
            <person name="Han C."/>
            <person name="Schmutz J."/>
            <person name="Larimer F."/>
            <person name="Land M."/>
            <person name="Hauser L."/>
            <person name="Kyrpides N."/>
            <person name="Kim E."/>
            <person name="Magnuson T."/>
            <person name="Richardson P."/>
        </authorList>
    </citation>
    <scope>NUCLEOTIDE SEQUENCE [LARGE SCALE GENOMIC DNA]</scope>
    <source>
        <strain evidence="3 4">JF-5</strain>
    </source>
</reference>
<evidence type="ECO:0000259" key="2">
    <source>
        <dbReference type="Pfam" id="PF13579"/>
    </source>
</evidence>
<dbReference type="eggNOG" id="COG0438">
    <property type="taxonomic scope" value="Bacteria"/>
</dbReference>
<protein>
    <submittedName>
        <fullName evidence="3">Glycosyl transferase, group 1</fullName>
    </submittedName>
</protein>
<gene>
    <name evidence="3" type="ordered locus">Acry_1805</name>
</gene>
<dbReference type="GO" id="GO:0016757">
    <property type="term" value="F:glycosyltransferase activity"/>
    <property type="evidence" value="ECO:0007669"/>
    <property type="project" value="UniProtKB-ARBA"/>
</dbReference>
<keyword evidence="4" id="KW-1185">Reference proteome</keyword>
<dbReference type="InterPro" id="IPR050194">
    <property type="entry name" value="Glycosyltransferase_grp1"/>
</dbReference>
<keyword evidence="3" id="KW-0808">Transferase</keyword>
<evidence type="ECO:0000313" key="4">
    <source>
        <dbReference type="Proteomes" id="UP000000245"/>
    </source>
</evidence>
<proteinExistence type="predicted"/>
<dbReference type="KEGG" id="acr:Acry_1805"/>
<dbReference type="CDD" id="cd03794">
    <property type="entry name" value="GT4_WbuB-like"/>
    <property type="match status" value="1"/>
</dbReference>
<sequence length="372" mass="40554">MKILYSHRIQSRDGQSVHLEDLIAAFRRAGHEVLVVGPGAYAASRFGDSGGAAGALRRLLPAAIGELAELAYNLPAFWRLWRAVRTFRPDLIYERYNLFFLAGAWAARLCRCRYFVEVNSPLADERAQHGGLRLQAVARAGERAVWRAADRVFAVTRVLGDILVAEGAPADRITITPNGVEIGRFPEPDRAAAHTPVLGFIGFVRPWHGLDLIIDDMARDSTLPLDLVIAGTGPALPDLRARAAALGIENRVRFAGLVDREAVPALLAGIDIALQPASVAYASPLKLFEYMAAGCAIVAPDQPNIREVLTHERNALLVDPGDRAALWRAVRRLAADPALRGRLSRAARAEVLSHPYLWDENAARIIALATRS</sequence>
<dbReference type="Pfam" id="PF13579">
    <property type="entry name" value="Glyco_trans_4_4"/>
    <property type="match status" value="1"/>
</dbReference>
<feature type="domain" description="Glycosyltransferase subfamily 4-like N-terminal" evidence="2">
    <location>
        <begin position="14"/>
        <end position="179"/>
    </location>
</feature>
<dbReference type="HOGENOM" id="CLU_009583_2_2_5"/>
<dbReference type="AlphaFoldDB" id="A5FZH6"/>
<organism evidence="3 4">
    <name type="scientific">Acidiphilium cryptum (strain JF-5)</name>
    <dbReference type="NCBI Taxonomy" id="349163"/>
    <lineage>
        <taxon>Bacteria</taxon>
        <taxon>Pseudomonadati</taxon>
        <taxon>Pseudomonadota</taxon>
        <taxon>Alphaproteobacteria</taxon>
        <taxon>Acetobacterales</taxon>
        <taxon>Acidocellaceae</taxon>
        <taxon>Acidiphilium</taxon>
    </lineage>
</organism>
<name>A5FZH6_ACICJ</name>
<dbReference type="PANTHER" id="PTHR45947:SF3">
    <property type="entry name" value="SULFOQUINOVOSYL TRANSFERASE SQD2"/>
    <property type="match status" value="1"/>
</dbReference>
<dbReference type="InterPro" id="IPR001296">
    <property type="entry name" value="Glyco_trans_1"/>
</dbReference>
<evidence type="ECO:0000259" key="1">
    <source>
        <dbReference type="Pfam" id="PF00534"/>
    </source>
</evidence>
<dbReference type="InterPro" id="IPR028098">
    <property type="entry name" value="Glyco_trans_4-like_N"/>
</dbReference>
<feature type="domain" description="Glycosyl transferase family 1" evidence="1">
    <location>
        <begin position="194"/>
        <end position="349"/>
    </location>
</feature>
<dbReference type="CAZy" id="GT4">
    <property type="family name" value="Glycosyltransferase Family 4"/>
</dbReference>
<dbReference type="Proteomes" id="UP000000245">
    <property type="component" value="Chromosome"/>
</dbReference>
<dbReference type="Pfam" id="PF00534">
    <property type="entry name" value="Glycos_transf_1"/>
    <property type="match status" value="1"/>
</dbReference>
<dbReference type="SUPFAM" id="SSF53756">
    <property type="entry name" value="UDP-Glycosyltransferase/glycogen phosphorylase"/>
    <property type="match status" value="1"/>
</dbReference>
<dbReference type="RefSeq" id="WP_011942504.1">
    <property type="nucleotide sequence ID" value="NC_009484.1"/>
</dbReference>
<accession>A5FZH6</accession>
<dbReference type="EMBL" id="CP000697">
    <property type="protein sequence ID" value="ABQ31008.1"/>
    <property type="molecule type" value="Genomic_DNA"/>
</dbReference>
<dbReference type="STRING" id="349163.Acry_1805"/>
<dbReference type="PANTHER" id="PTHR45947">
    <property type="entry name" value="SULFOQUINOVOSYL TRANSFERASE SQD2"/>
    <property type="match status" value="1"/>
</dbReference>